<gene>
    <name evidence="1" type="ORF">E3A20_25130</name>
</gene>
<sequence length="291" mass="32451">MPTEAQTLMAVTRNVAAAAIEGSRFIVLSSDPVMAKTALVGTYKADGRTRDEVFGGITSQERVEVLADGNVPLWTGVFIAEDRYILFEGEQLSFHEIDIKSGKPILHRSLPWDLPLPPRDRGGEATRWEVSELRDKFKKAFHSSSRVKVSGVARIPAKWVEAKGLALAMALRVKDFPLGIAECNADEPTQCQLTRLCPVPGLGISPDSVTGIVAREEERMLVFGDRKKHRMRGFKFNSCHSVTHSRDWLLPAKIKELSHLNLTADGSLIVTTQTPDDYLNANLFLWKKEEW</sequence>
<dbReference type="AlphaFoldDB" id="A0A5C6M2D7"/>
<evidence type="ECO:0000313" key="1">
    <source>
        <dbReference type="EMBL" id="TWW08359.1"/>
    </source>
</evidence>
<comment type="caution">
    <text evidence="1">The sequence shown here is derived from an EMBL/GenBank/DDBJ whole genome shotgun (WGS) entry which is preliminary data.</text>
</comment>
<protein>
    <recommendedName>
        <fullName evidence="3">Phytase-like domain-containing protein</fullName>
    </recommendedName>
</protein>
<dbReference type="Proteomes" id="UP000321083">
    <property type="component" value="Unassembled WGS sequence"/>
</dbReference>
<accession>A0A5C6M2D7</accession>
<proteinExistence type="predicted"/>
<keyword evidence="2" id="KW-1185">Reference proteome</keyword>
<evidence type="ECO:0008006" key="3">
    <source>
        <dbReference type="Google" id="ProtNLM"/>
    </source>
</evidence>
<reference evidence="1 2" key="2">
    <citation type="submission" date="2019-08" db="EMBL/GenBank/DDBJ databases">
        <authorList>
            <person name="Henke P."/>
        </authorList>
    </citation>
    <scope>NUCLEOTIDE SEQUENCE [LARGE SCALE GENOMIC DNA]</scope>
    <source>
        <strain evidence="1">Phe10_nw2017</strain>
    </source>
</reference>
<reference evidence="1 2" key="1">
    <citation type="submission" date="2019-08" db="EMBL/GenBank/DDBJ databases">
        <title>100 year-old enigma solved: identification of Planctomyces bekefii, the type genus and species of the phylum Planctomycetes.</title>
        <authorList>
            <person name="Svetlana D.N."/>
            <person name="Overmann J."/>
        </authorList>
    </citation>
    <scope>NUCLEOTIDE SEQUENCE [LARGE SCALE GENOMIC DNA]</scope>
    <source>
        <strain evidence="1">Phe10_nw2017</strain>
    </source>
</reference>
<evidence type="ECO:0000313" key="2">
    <source>
        <dbReference type="Proteomes" id="UP000321083"/>
    </source>
</evidence>
<dbReference type="EMBL" id="SRHE01000707">
    <property type="protein sequence ID" value="TWW08359.1"/>
    <property type="molecule type" value="Genomic_DNA"/>
</dbReference>
<organism evidence="1 2">
    <name type="scientific">Planctomyces bekefii</name>
    <dbReference type="NCBI Taxonomy" id="1653850"/>
    <lineage>
        <taxon>Bacteria</taxon>
        <taxon>Pseudomonadati</taxon>
        <taxon>Planctomycetota</taxon>
        <taxon>Planctomycetia</taxon>
        <taxon>Planctomycetales</taxon>
        <taxon>Planctomycetaceae</taxon>
        <taxon>Planctomyces</taxon>
    </lineage>
</organism>
<name>A0A5C6M2D7_9PLAN</name>